<dbReference type="GO" id="GO:0005886">
    <property type="term" value="C:plasma membrane"/>
    <property type="evidence" value="ECO:0007669"/>
    <property type="project" value="TreeGrafter"/>
</dbReference>
<dbReference type="InterPro" id="IPR034804">
    <property type="entry name" value="SQR/QFR_C/D"/>
</dbReference>
<sequence length="130" mass="15139">MIVKKHKKQRPKNLNLFTIRLPINAVVSILHRVTGVVLFLIQPWLLWSLYLSLSSPIRYAQVITQFQQWPYKLVATGLAAAFVHHFYAGIRHLAMDVHWMTTLQKARFSSRVVLGLVAFTMVWVTWLIWG</sequence>
<dbReference type="Proteomes" id="UP000311008">
    <property type="component" value="Chromosome"/>
</dbReference>
<dbReference type="KEGG" id="mmec:FIU01_07450"/>
<protein>
    <recommendedName>
        <fullName evidence="4">Succinate dehydrogenase cytochrome b556 subunit</fullName>
    </recommendedName>
</protein>
<reference evidence="15" key="1">
    <citation type="journal article" date="2019" name="ISME J.">
        <title>Evolution in action: habitat transition from sediment to the pelagial leads to genome streamlining in Methylophilaceae.</title>
        <authorList>
            <person name="Salcher M."/>
            <person name="Schaefle D."/>
            <person name="Kaspar M."/>
            <person name="Neuenschwander S.M."/>
            <person name="Ghai R."/>
        </authorList>
    </citation>
    <scope>NUCLEOTIDE SEQUENCE [LARGE SCALE GENOMIC DNA]</scope>
    <source>
        <strain evidence="15">MMS-M-51</strain>
    </source>
</reference>
<gene>
    <name evidence="14" type="primary">sdhC</name>
    <name evidence="14" type="ORF">FIU01_07450</name>
</gene>
<feature type="transmembrane region" description="Helical" evidence="13">
    <location>
        <begin position="108"/>
        <end position="129"/>
    </location>
</feature>
<evidence type="ECO:0000256" key="4">
    <source>
        <dbReference type="ARBA" id="ARBA00020076"/>
    </source>
</evidence>
<keyword evidence="6 13" id="KW-0812">Transmembrane</keyword>
<evidence type="ECO:0000256" key="1">
    <source>
        <dbReference type="ARBA" id="ARBA00004050"/>
    </source>
</evidence>
<evidence type="ECO:0000256" key="7">
    <source>
        <dbReference type="ARBA" id="ARBA00022723"/>
    </source>
</evidence>
<dbReference type="PANTHER" id="PTHR10978">
    <property type="entry name" value="SUCCINATE DEHYDROGENASE CYTOCHROME B560 SUBUNIT"/>
    <property type="match status" value="1"/>
</dbReference>
<dbReference type="PIRSF" id="PIRSF000178">
    <property type="entry name" value="SDH_cyt_b560"/>
    <property type="match status" value="1"/>
</dbReference>
<evidence type="ECO:0000256" key="5">
    <source>
        <dbReference type="ARBA" id="ARBA00022617"/>
    </source>
</evidence>
<comment type="similarity">
    <text evidence="3">Belongs to the cytochrome b560 family.</text>
</comment>
<organism evidence="14 15">
    <name type="scientific">Methylophilus medardicus</name>
    <dbReference type="NCBI Taxonomy" id="2588534"/>
    <lineage>
        <taxon>Bacteria</taxon>
        <taxon>Pseudomonadati</taxon>
        <taxon>Pseudomonadota</taxon>
        <taxon>Betaproteobacteria</taxon>
        <taxon>Nitrosomonadales</taxon>
        <taxon>Methylophilaceae</taxon>
        <taxon>Methylophilus</taxon>
    </lineage>
</organism>
<keyword evidence="10 13" id="KW-0472">Membrane</keyword>
<dbReference type="GO" id="GO:0006099">
    <property type="term" value="P:tricarboxylic acid cycle"/>
    <property type="evidence" value="ECO:0007669"/>
    <property type="project" value="InterPro"/>
</dbReference>
<feature type="transmembrane region" description="Helical" evidence="13">
    <location>
        <begin position="21"/>
        <end position="49"/>
    </location>
</feature>
<comment type="subcellular location">
    <subcellularLocation>
        <location evidence="2">Membrane</location>
    </subcellularLocation>
</comment>
<evidence type="ECO:0000256" key="10">
    <source>
        <dbReference type="ARBA" id="ARBA00023136"/>
    </source>
</evidence>
<evidence type="ECO:0000256" key="2">
    <source>
        <dbReference type="ARBA" id="ARBA00004370"/>
    </source>
</evidence>
<feature type="binding site" description="axial binding residue" evidence="12">
    <location>
        <position position="85"/>
    </location>
    <ligand>
        <name>heme</name>
        <dbReference type="ChEBI" id="CHEBI:30413"/>
        <note>ligand shared with second transmembrane subunit</note>
    </ligand>
    <ligandPart>
        <name>Fe</name>
        <dbReference type="ChEBI" id="CHEBI:18248"/>
    </ligandPart>
</feature>
<dbReference type="GO" id="GO:0009055">
    <property type="term" value="F:electron transfer activity"/>
    <property type="evidence" value="ECO:0007669"/>
    <property type="project" value="InterPro"/>
</dbReference>
<dbReference type="Gene3D" id="1.20.1300.10">
    <property type="entry name" value="Fumarate reductase/succinate dehydrogenase, transmembrane subunit"/>
    <property type="match status" value="1"/>
</dbReference>
<dbReference type="OrthoDB" id="9799441at2"/>
<dbReference type="AlphaFoldDB" id="A0A5B8CTY4"/>
<name>A0A5B8CTY4_9PROT</name>
<evidence type="ECO:0000256" key="9">
    <source>
        <dbReference type="ARBA" id="ARBA00023004"/>
    </source>
</evidence>
<comment type="cofactor">
    <cofactor evidence="12">
        <name>heme</name>
        <dbReference type="ChEBI" id="CHEBI:30413"/>
    </cofactor>
    <text evidence="12">The heme is bound between the two transmembrane subunits.</text>
</comment>
<dbReference type="EMBL" id="CP040946">
    <property type="protein sequence ID" value="QDC44375.1"/>
    <property type="molecule type" value="Genomic_DNA"/>
</dbReference>
<dbReference type="InterPro" id="IPR000701">
    <property type="entry name" value="SuccDH_FuR_B_TM-su"/>
</dbReference>
<evidence type="ECO:0000313" key="15">
    <source>
        <dbReference type="Proteomes" id="UP000311008"/>
    </source>
</evidence>
<comment type="subunit">
    <text evidence="11">Part of an enzyme complex containing four subunits: a flavoprotein, an iron-sulfur protein, plus two membrane-anchoring proteins, SdhC and SdhD. The complex can form homotrimers.</text>
</comment>
<dbReference type="NCBIfam" id="TIGR02970">
    <property type="entry name" value="succ_dehyd_cytB"/>
    <property type="match status" value="1"/>
</dbReference>
<feature type="transmembrane region" description="Helical" evidence="13">
    <location>
        <begin position="69"/>
        <end position="87"/>
    </location>
</feature>
<evidence type="ECO:0000256" key="6">
    <source>
        <dbReference type="ARBA" id="ARBA00022692"/>
    </source>
</evidence>
<dbReference type="CDD" id="cd03499">
    <property type="entry name" value="SQR_TypeC_SdhC"/>
    <property type="match status" value="1"/>
</dbReference>
<dbReference type="InterPro" id="IPR014314">
    <property type="entry name" value="Succ_DH_cytb556"/>
</dbReference>
<evidence type="ECO:0000256" key="12">
    <source>
        <dbReference type="PIRSR" id="PIRSR000178-1"/>
    </source>
</evidence>
<evidence type="ECO:0000256" key="3">
    <source>
        <dbReference type="ARBA" id="ARBA00007244"/>
    </source>
</evidence>
<comment type="function">
    <text evidence="1">Membrane-anchoring subunit of succinate dehydrogenase (SDH).</text>
</comment>
<proteinExistence type="inferred from homology"/>
<keyword evidence="8 13" id="KW-1133">Transmembrane helix</keyword>
<keyword evidence="5 12" id="KW-0349">Heme</keyword>
<dbReference type="RefSeq" id="WP_140003706.1">
    <property type="nucleotide sequence ID" value="NZ_CP040946.1"/>
</dbReference>
<keyword evidence="15" id="KW-1185">Reference proteome</keyword>
<keyword evidence="9 12" id="KW-0408">Iron</keyword>
<evidence type="ECO:0000256" key="8">
    <source>
        <dbReference type="ARBA" id="ARBA00022989"/>
    </source>
</evidence>
<evidence type="ECO:0000256" key="11">
    <source>
        <dbReference type="ARBA" id="ARBA00025912"/>
    </source>
</evidence>
<dbReference type="PANTHER" id="PTHR10978:SF5">
    <property type="entry name" value="SUCCINATE DEHYDROGENASE CYTOCHROME B560 SUBUNIT, MITOCHONDRIAL"/>
    <property type="match status" value="1"/>
</dbReference>
<accession>A0A5B8CTY4</accession>
<keyword evidence="7 12" id="KW-0479">Metal-binding</keyword>
<evidence type="ECO:0000256" key="13">
    <source>
        <dbReference type="SAM" id="Phobius"/>
    </source>
</evidence>
<dbReference type="SUPFAM" id="SSF81343">
    <property type="entry name" value="Fumarate reductase respiratory complex transmembrane subunits"/>
    <property type="match status" value="1"/>
</dbReference>
<dbReference type="GO" id="GO:0046872">
    <property type="term" value="F:metal ion binding"/>
    <property type="evidence" value="ECO:0007669"/>
    <property type="project" value="UniProtKB-KW"/>
</dbReference>
<evidence type="ECO:0000313" key="14">
    <source>
        <dbReference type="EMBL" id="QDC44375.1"/>
    </source>
</evidence>
<dbReference type="Pfam" id="PF01127">
    <property type="entry name" value="Sdh_cyt"/>
    <property type="match status" value="1"/>
</dbReference>